<dbReference type="Proteomes" id="UP000781932">
    <property type="component" value="Unassembled WGS sequence"/>
</dbReference>
<feature type="region of interest" description="Disordered" evidence="1">
    <location>
        <begin position="157"/>
        <end position="194"/>
    </location>
</feature>
<dbReference type="GeneID" id="62163008"/>
<feature type="transmembrane region" description="Helical" evidence="2">
    <location>
        <begin position="61"/>
        <end position="84"/>
    </location>
</feature>
<reference evidence="3" key="2">
    <citation type="submission" date="2020-11" db="EMBL/GenBank/DDBJ databases">
        <title>Whole genome sequencing of Colletotrichum sp.</title>
        <authorList>
            <person name="Li H."/>
        </authorList>
    </citation>
    <scope>NUCLEOTIDE SEQUENCE</scope>
    <source>
        <strain evidence="3">CkLH20</strain>
    </source>
</reference>
<evidence type="ECO:0000313" key="4">
    <source>
        <dbReference type="Proteomes" id="UP000781932"/>
    </source>
</evidence>
<dbReference type="AlphaFoldDB" id="A0A9P6I1T7"/>
<keyword evidence="2" id="KW-0472">Membrane</keyword>
<evidence type="ECO:0000313" key="3">
    <source>
        <dbReference type="EMBL" id="KAF9875397.1"/>
    </source>
</evidence>
<keyword evidence="2" id="KW-1133">Transmembrane helix</keyword>
<keyword evidence="2" id="KW-0812">Transmembrane</keyword>
<dbReference type="OrthoDB" id="5211263at2759"/>
<feature type="transmembrane region" description="Helical" evidence="2">
    <location>
        <begin position="96"/>
        <end position="117"/>
    </location>
</feature>
<protein>
    <submittedName>
        <fullName evidence="3">Uncharacterized protein</fullName>
    </submittedName>
</protein>
<keyword evidence="4" id="KW-1185">Reference proteome</keyword>
<accession>A0A9P6I1T7</accession>
<proteinExistence type="predicted"/>
<dbReference type="RefSeq" id="XP_038744858.1">
    <property type="nucleotide sequence ID" value="XM_038889934.1"/>
</dbReference>
<evidence type="ECO:0000256" key="2">
    <source>
        <dbReference type="SAM" id="Phobius"/>
    </source>
</evidence>
<feature type="transmembrane region" description="Helical" evidence="2">
    <location>
        <begin position="123"/>
        <end position="147"/>
    </location>
</feature>
<gene>
    <name evidence="3" type="ORF">CkaCkLH20_07217</name>
</gene>
<feature type="transmembrane region" description="Helical" evidence="2">
    <location>
        <begin position="21"/>
        <end position="41"/>
    </location>
</feature>
<organism evidence="3 4">
    <name type="scientific">Colletotrichum karsti</name>
    <dbReference type="NCBI Taxonomy" id="1095194"/>
    <lineage>
        <taxon>Eukaryota</taxon>
        <taxon>Fungi</taxon>
        <taxon>Dikarya</taxon>
        <taxon>Ascomycota</taxon>
        <taxon>Pezizomycotina</taxon>
        <taxon>Sordariomycetes</taxon>
        <taxon>Hypocreomycetidae</taxon>
        <taxon>Glomerellales</taxon>
        <taxon>Glomerellaceae</taxon>
        <taxon>Colletotrichum</taxon>
        <taxon>Colletotrichum boninense species complex</taxon>
    </lineage>
</organism>
<evidence type="ECO:0000256" key="1">
    <source>
        <dbReference type="SAM" id="MobiDB-lite"/>
    </source>
</evidence>
<feature type="compositionally biased region" description="Polar residues" evidence="1">
    <location>
        <begin position="160"/>
        <end position="174"/>
    </location>
</feature>
<sequence length="194" mass="21837">MSQRYTVGDGSPFLKRVIIPFYIVRIAVMIFQVIMYALVISVAANNKEDLGINTSRRTEGWIIAILVVVMVIIAACLLLDIVCIVKRSRRTLTPRFFLIANCIQTAIWTALFILTIAGASGRAVTIIVNIIIYASFLGLLIYASVIYHRHRKGTLRGEYSRTNQNQPTEYNGYSSDEPAKAHQSQPYESDSRYV</sequence>
<dbReference type="EMBL" id="JAATWM020000022">
    <property type="protein sequence ID" value="KAF9875397.1"/>
    <property type="molecule type" value="Genomic_DNA"/>
</dbReference>
<reference evidence="3" key="1">
    <citation type="submission" date="2020-03" db="EMBL/GenBank/DDBJ databases">
        <authorList>
            <person name="He L."/>
        </authorList>
    </citation>
    <scope>NUCLEOTIDE SEQUENCE</scope>
    <source>
        <strain evidence="3">CkLH20</strain>
    </source>
</reference>
<name>A0A9P6I1T7_9PEZI</name>
<comment type="caution">
    <text evidence="3">The sequence shown here is derived from an EMBL/GenBank/DDBJ whole genome shotgun (WGS) entry which is preliminary data.</text>
</comment>